<dbReference type="AlphaFoldDB" id="A0A1G2SEF7"/>
<dbReference type="Proteomes" id="UP000177987">
    <property type="component" value="Unassembled WGS sequence"/>
</dbReference>
<gene>
    <name evidence="1" type="ORF">A2937_03700</name>
</gene>
<sequence>MLRTSHEWIDKLAAKSMVIANMQLETVINNVELRTEAFNLANCDIHCQLIARAIDELVNNNFSSAKDARNLLCNLFGRNVYGCFAELAAYDWLARCHVRIATQISMPPSDVLSKNGSTLDGQIDLYDHYFDVKAFGSNGRLAQLLKERLAEATPDEQVIVEESWDISFETFSDLIRSAPDIAIELKEKRMVKYDRLCIRLEAKKLISVTARNIDPYYLAKENALYPFKDAGQFTKTSPFILIFVIHPWFNACSIQSDFAGVDTNFTRSLARRAFMQFSTDSTPLNSICENVPSSITIGDASRLLSAIFFVNVWPLSDVPSWLYLNPRATHRITRGQLNSYRASNPHNTYIDDFADDDY</sequence>
<evidence type="ECO:0000313" key="1">
    <source>
        <dbReference type="EMBL" id="OHA83400.1"/>
    </source>
</evidence>
<evidence type="ECO:0000313" key="2">
    <source>
        <dbReference type="Proteomes" id="UP000177987"/>
    </source>
</evidence>
<reference evidence="1 2" key="1">
    <citation type="journal article" date="2016" name="Nat. Commun.">
        <title>Thousands of microbial genomes shed light on interconnected biogeochemical processes in an aquifer system.</title>
        <authorList>
            <person name="Anantharaman K."/>
            <person name="Brown C.T."/>
            <person name="Hug L.A."/>
            <person name="Sharon I."/>
            <person name="Castelle C.J."/>
            <person name="Probst A.J."/>
            <person name="Thomas B.C."/>
            <person name="Singh A."/>
            <person name="Wilkins M.J."/>
            <person name="Karaoz U."/>
            <person name="Brodie E.L."/>
            <person name="Williams K.H."/>
            <person name="Hubbard S.S."/>
            <person name="Banfield J.F."/>
        </authorList>
    </citation>
    <scope>NUCLEOTIDE SEQUENCE [LARGE SCALE GENOMIC DNA]</scope>
</reference>
<dbReference type="STRING" id="1802727.A2937_03700"/>
<accession>A0A1G2SEF7</accession>
<comment type="caution">
    <text evidence="1">The sequence shown here is derived from an EMBL/GenBank/DDBJ whole genome shotgun (WGS) entry which is preliminary data.</text>
</comment>
<dbReference type="EMBL" id="MHUW01000017">
    <property type="protein sequence ID" value="OHA83400.1"/>
    <property type="molecule type" value="Genomic_DNA"/>
</dbReference>
<proteinExistence type="predicted"/>
<organism evidence="1 2">
    <name type="scientific">Candidatus Yonathbacteria bacterium RIFCSPLOWO2_01_FULL_47_33b</name>
    <dbReference type="NCBI Taxonomy" id="1802727"/>
    <lineage>
        <taxon>Bacteria</taxon>
        <taxon>Candidatus Yonathiibacteriota</taxon>
    </lineage>
</organism>
<name>A0A1G2SEF7_9BACT</name>
<protein>
    <submittedName>
        <fullName evidence="1">Uncharacterized protein</fullName>
    </submittedName>
</protein>